<feature type="transmembrane region" description="Helical" evidence="6">
    <location>
        <begin position="165"/>
        <end position="183"/>
    </location>
</feature>
<dbReference type="eggNOG" id="COG2814">
    <property type="taxonomic scope" value="Bacteria"/>
</dbReference>
<gene>
    <name evidence="8" type="ORF">B843_00095</name>
</gene>
<dbReference type="PANTHER" id="PTHR43124">
    <property type="entry name" value="PURINE EFFLUX PUMP PBUE"/>
    <property type="match status" value="1"/>
</dbReference>
<evidence type="ECO:0000256" key="2">
    <source>
        <dbReference type="ARBA" id="ARBA00022475"/>
    </source>
</evidence>
<dbReference type="InterPro" id="IPR020846">
    <property type="entry name" value="MFS_dom"/>
</dbReference>
<dbReference type="Gene3D" id="1.20.1250.20">
    <property type="entry name" value="MFS general substrate transporter like domains"/>
    <property type="match status" value="2"/>
</dbReference>
<feature type="transmembrane region" description="Helical" evidence="6">
    <location>
        <begin position="48"/>
        <end position="66"/>
    </location>
</feature>
<keyword evidence="2" id="KW-1003">Cell membrane</keyword>
<evidence type="ECO:0000256" key="4">
    <source>
        <dbReference type="ARBA" id="ARBA00022989"/>
    </source>
</evidence>
<dbReference type="EMBL" id="CP004353">
    <property type="protein sequence ID" value="AHI21415.1"/>
    <property type="molecule type" value="Genomic_DNA"/>
</dbReference>
<dbReference type="PROSITE" id="PS50850">
    <property type="entry name" value="MFS"/>
    <property type="match status" value="1"/>
</dbReference>
<feature type="transmembrane region" description="Helical" evidence="6">
    <location>
        <begin position="204"/>
        <end position="229"/>
    </location>
</feature>
<keyword evidence="9" id="KW-1185">Reference proteome</keyword>
<evidence type="ECO:0000256" key="1">
    <source>
        <dbReference type="ARBA" id="ARBA00004651"/>
    </source>
</evidence>
<evidence type="ECO:0000256" key="5">
    <source>
        <dbReference type="ARBA" id="ARBA00023136"/>
    </source>
</evidence>
<sequence>MIDVTTSKIDLRRAAIHAGGFVGPFLGQSLAVILPEFAASYGITLNQAASTITAYMIPFALAMLGSTHLVRNLSPSKVVLRAFVIIFLGALVLTVAPSWWVFLAAFMVMAVCNAFTTPVLQVLIKRTTPDGQLGRELGTFVAIQSLGVFSAPLIAGAAAKYSWRLTYLLVAVVCAFILIVRLPECRAAETTGTGAKQRFSLAHTSVHMATCLAIGMGVAGMPFAVALLVGDRFGADSVAKGLVVMCGGLAAFLFSRAIGTFADRAGHAKVLLMGLAESACGLAVVPFVPALGLVGVVWGLTLIGSQAVQAMVTVIVLRSPGGTSLLSSVLAFRFFGSALAPILMLHVYQRSAQAAFLIPAVILLLVFTAEGVIARRKVLA</sequence>
<keyword evidence="4 6" id="KW-1133">Transmembrane helix</keyword>
<dbReference type="PANTHER" id="PTHR43124:SF3">
    <property type="entry name" value="CHLORAMPHENICOL EFFLUX PUMP RV0191"/>
    <property type="match status" value="1"/>
</dbReference>
<keyword evidence="3 6" id="KW-0812">Transmembrane</keyword>
<dbReference type="Proteomes" id="UP000019222">
    <property type="component" value="Chromosome"/>
</dbReference>
<reference evidence="8 9" key="1">
    <citation type="submission" date="2013-02" db="EMBL/GenBank/DDBJ databases">
        <title>The complete genome sequence of Corynebacterium vitaeruminis DSM 20294.</title>
        <authorList>
            <person name="Ruckert C."/>
            <person name="Albersmeier A."/>
            <person name="Kalinowski J."/>
        </authorList>
    </citation>
    <scope>NUCLEOTIDE SEQUENCE [LARGE SCALE GENOMIC DNA]</scope>
    <source>
        <strain evidence="9">ATCC 10234</strain>
    </source>
</reference>
<dbReference type="AlphaFoldDB" id="W5XXL9"/>
<dbReference type="KEGG" id="cvt:B843_00095"/>
<comment type="subcellular location">
    <subcellularLocation>
        <location evidence="1">Cell membrane</location>
        <topology evidence="1">Multi-pass membrane protein</topology>
    </subcellularLocation>
</comment>
<protein>
    <submittedName>
        <fullName evidence="8">Multidrug resistance protein</fullName>
    </submittedName>
</protein>
<dbReference type="InterPro" id="IPR050189">
    <property type="entry name" value="MFS_Efflux_Transporters"/>
</dbReference>
<evidence type="ECO:0000256" key="3">
    <source>
        <dbReference type="ARBA" id="ARBA00022692"/>
    </source>
</evidence>
<dbReference type="SUPFAM" id="SSF103473">
    <property type="entry name" value="MFS general substrate transporter"/>
    <property type="match status" value="1"/>
</dbReference>
<proteinExistence type="predicted"/>
<evidence type="ECO:0000313" key="8">
    <source>
        <dbReference type="EMBL" id="AHI21415.1"/>
    </source>
</evidence>
<feature type="transmembrane region" description="Helical" evidence="6">
    <location>
        <begin position="136"/>
        <end position="159"/>
    </location>
</feature>
<dbReference type="GO" id="GO:0022857">
    <property type="term" value="F:transmembrane transporter activity"/>
    <property type="evidence" value="ECO:0007669"/>
    <property type="project" value="InterPro"/>
</dbReference>
<dbReference type="GO" id="GO:0005886">
    <property type="term" value="C:plasma membrane"/>
    <property type="evidence" value="ECO:0007669"/>
    <property type="project" value="UniProtKB-SubCell"/>
</dbReference>
<evidence type="ECO:0000256" key="6">
    <source>
        <dbReference type="SAM" id="Phobius"/>
    </source>
</evidence>
<dbReference type="HOGENOM" id="CLU_060954_0_0_11"/>
<organism evidence="8 9">
    <name type="scientific">Corynebacterium vitaeruminis DSM 20294</name>
    <dbReference type="NCBI Taxonomy" id="1224164"/>
    <lineage>
        <taxon>Bacteria</taxon>
        <taxon>Bacillati</taxon>
        <taxon>Actinomycetota</taxon>
        <taxon>Actinomycetes</taxon>
        <taxon>Mycobacteriales</taxon>
        <taxon>Corynebacteriaceae</taxon>
        <taxon>Corynebacterium</taxon>
    </lineage>
</organism>
<accession>W5XXL9</accession>
<feature type="transmembrane region" description="Helical" evidence="6">
    <location>
        <begin position="329"/>
        <end position="348"/>
    </location>
</feature>
<keyword evidence="5 6" id="KW-0472">Membrane</keyword>
<feature type="transmembrane region" description="Helical" evidence="6">
    <location>
        <begin position="102"/>
        <end position="124"/>
    </location>
</feature>
<dbReference type="STRING" id="1224164.B843_00095"/>
<dbReference type="PATRIC" id="fig|1224164.3.peg.18"/>
<evidence type="ECO:0000259" key="7">
    <source>
        <dbReference type="PROSITE" id="PS50850"/>
    </source>
</evidence>
<dbReference type="InterPro" id="IPR036259">
    <property type="entry name" value="MFS_trans_sf"/>
</dbReference>
<dbReference type="Pfam" id="PF07690">
    <property type="entry name" value="MFS_1"/>
    <property type="match status" value="1"/>
</dbReference>
<feature type="domain" description="Major facilitator superfamily (MFS) profile" evidence="7">
    <location>
        <begin position="1"/>
        <end position="378"/>
    </location>
</feature>
<evidence type="ECO:0000313" key="9">
    <source>
        <dbReference type="Proteomes" id="UP000019222"/>
    </source>
</evidence>
<feature type="transmembrane region" description="Helical" evidence="6">
    <location>
        <begin position="241"/>
        <end position="258"/>
    </location>
</feature>
<name>W5XXL9_9CORY</name>
<feature type="transmembrane region" description="Helical" evidence="6">
    <location>
        <begin position="354"/>
        <end position="374"/>
    </location>
</feature>
<dbReference type="InterPro" id="IPR011701">
    <property type="entry name" value="MFS"/>
</dbReference>
<feature type="transmembrane region" description="Helical" evidence="6">
    <location>
        <begin position="78"/>
        <end position="96"/>
    </location>
</feature>
<dbReference type="RefSeq" id="WP_038595066.1">
    <property type="nucleotide sequence ID" value="NZ_CP004353.1"/>
</dbReference>
<feature type="transmembrane region" description="Helical" evidence="6">
    <location>
        <begin position="21"/>
        <end position="42"/>
    </location>
</feature>